<dbReference type="Gene3D" id="1.10.555.10">
    <property type="entry name" value="Rho GTPase activation protein"/>
    <property type="match status" value="1"/>
</dbReference>
<dbReference type="Pfam" id="PF14389">
    <property type="entry name" value="Lzipper-MIP1"/>
    <property type="match status" value="1"/>
</dbReference>
<evidence type="ECO:0000256" key="3">
    <source>
        <dbReference type="SAM" id="MobiDB-lite"/>
    </source>
</evidence>
<keyword evidence="1" id="KW-0343">GTPase activation</keyword>
<feature type="compositionally biased region" description="Acidic residues" evidence="3">
    <location>
        <begin position="472"/>
        <end position="482"/>
    </location>
</feature>
<evidence type="ECO:0000259" key="4">
    <source>
        <dbReference type="PROSITE" id="PS50003"/>
    </source>
</evidence>
<evidence type="ECO:0000256" key="1">
    <source>
        <dbReference type="ARBA" id="ARBA00022468"/>
    </source>
</evidence>
<evidence type="ECO:0008006" key="8">
    <source>
        <dbReference type="Google" id="ProtNLM"/>
    </source>
</evidence>
<feature type="compositionally biased region" description="Polar residues" evidence="3">
    <location>
        <begin position="879"/>
        <end position="888"/>
    </location>
</feature>
<dbReference type="InterPro" id="IPR008936">
    <property type="entry name" value="Rho_GTPase_activation_prot"/>
</dbReference>
<feature type="coiled-coil region" evidence="2">
    <location>
        <begin position="785"/>
        <end position="819"/>
    </location>
</feature>
<dbReference type="InterPro" id="IPR000198">
    <property type="entry name" value="RhoGAP_dom"/>
</dbReference>
<sequence>MRYKGHDNNDNDVPEVADANDDAVDMHSLSSPITFLHIGGSYTFLHFLYLRRRFGISSSNSISLVCKLMLSSAGLGWKSWKKRWFILTRTSLVFFKNDPVSLQAMLLGNDGFSSALPQRGGEVNLTLGGIDLNNSGSVVVREDKKLLTVLFPDGRDGRAFTLKAESSDDLYEWKTALEHALAQAPSAALVMGHNGIFRNDANDTIEGSFNQWRDKRPVKSLVVGRPILLALEDIDGGPSFLEKALRFLEKYAGTKVEGILRQSADVEEVDRRVQEYEQGKSEFATDEDAHVIGDCVKHVLRELPSSPVPASCCTALLEAYKIDRKEARVNAMRSAILETFPEPNRRLLQRILKMMHTISLHAPENRMTPSAVAACMAPLLLRPLLAGECELEDDFDINGDSSAQLLAAANAANNAQAIITTLLEEYENIFDEDAMHRCSISADSRIENSGSEDSSEDENLEIKNNGYHDAQNEAEQETDDDADRVLSGKLSESSGYAGSDLYDYKVFSPTPTPNGGESLLEREKSVLGFRSGQIYGGCSEVGKVGVVKVLKVEMVKWWLLISAYGGDDSDVGSPRVDLHSAAKSNLPIDSLPLRDSNIQLNEQQGRQDKATEIEINTPVILPSCILPGSESHQSMGEMLSSMDQGLPQSVSGPEACVEKPVSKLTGSNINVKRSTFWGRGSARKTPSMESIDSSGEEELAIQRLEITKNDLRHRIAKEARGNVILQASLERRKQALHERRLALEQDVSRLQEQLQAERELRAALEVGLSMSAGQFSSSRGMDSKTRAELEEIALAEADVARLKQKVAELHHQLNQQRQNHYGSLSDPCDRFQHVQNHNSQQKYFQQDFDSTLAYVNHERKQRTKENLLGADLRTDKGQVLTSASSSRQPVRKQLIDSTSLGDSKSTEASTSLSMDEFGAVDSGSIPSTSRVAEVMDYPKHPSTASSTLVELTTRLDFFKERRSQLMEQLHNLDLNYGAASSHDVMYKSSSPTWN</sequence>
<evidence type="ECO:0000259" key="5">
    <source>
        <dbReference type="PROSITE" id="PS50238"/>
    </source>
</evidence>
<feature type="domain" description="Rho-GAP" evidence="5">
    <location>
        <begin position="229"/>
        <end position="430"/>
    </location>
</feature>
<dbReference type="GO" id="GO:0007165">
    <property type="term" value="P:signal transduction"/>
    <property type="evidence" value="ECO:0007669"/>
    <property type="project" value="InterPro"/>
</dbReference>
<name>A0AA88R0B8_9ASTE</name>
<feature type="region of interest" description="Disordered" evidence="3">
    <location>
        <begin position="878"/>
        <end position="912"/>
    </location>
</feature>
<feature type="coiled-coil region" evidence="2">
    <location>
        <begin position="726"/>
        <end position="760"/>
    </location>
</feature>
<keyword evidence="7" id="KW-1185">Reference proteome</keyword>
<comment type="caution">
    <text evidence="6">The sequence shown here is derived from an EMBL/GenBank/DDBJ whole genome shotgun (WGS) entry which is preliminary data.</text>
</comment>
<dbReference type="SUPFAM" id="SSF48350">
    <property type="entry name" value="GTPase activation domain, GAP"/>
    <property type="match status" value="1"/>
</dbReference>
<dbReference type="InterPro" id="IPR052799">
    <property type="entry name" value="Rho_GAP_Regulators"/>
</dbReference>
<dbReference type="Pfam" id="PF00620">
    <property type="entry name" value="RhoGAP"/>
    <property type="match status" value="1"/>
</dbReference>
<evidence type="ECO:0000313" key="6">
    <source>
        <dbReference type="EMBL" id="KAK2976733.1"/>
    </source>
</evidence>
<feature type="domain" description="PH" evidence="4">
    <location>
        <begin position="61"/>
        <end position="182"/>
    </location>
</feature>
<dbReference type="InterPro" id="IPR001849">
    <property type="entry name" value="PH_domain"/>
</dbReference>
<dbReference type="InterPro" id="IPR011993">
    <property type="entry name" value="PH-like_dom_sf"/>
</dbReference>
<dbReference type="PANTHER" id="PTHR46265:SF2">
    <property type="entry name" value="RHO GTPASE-ACTIVATING PROTEIN 7"/>
    <property type="match status" value="1"/>
</dbReference>
<dbReference type="PROSITE" id="PS50003">
    <property type="entry name" value="PH_DOMAIN"/>
    <property type="match status" value="1"/>
</dbReference>
<dbReference type="FunFam" id="1.10.555.10:FF:000052">
    <property type="entry name" value="Rho GTPase-activating protein REN1"/>
    <property type="match status" value="1"/>
</dbReference>
<dbReference type="SUPFAM" id="SSF50729">
    <property type="entry name" value="PH domain-like"/>
    <property type="match status" value="1"/>
</dbReference>
<keyword evidence="2" id="KW-0175">Coiled coil</keyword>
<feature type="compositionally biased region" description="Polar residues" evidence="3">
    <location>
        <begin position="895"/>
        <end position="912"/>
    </location>
</feature>
<dbReference type="CDD" id="cd00821">
    <property type="entry name" value="PH"/>
    <property type="match status" value="1"/>
</dbReference>
<dbReference type="AlphaFoldDB" id="A0AA88R0B8"/>
<evidence type="ECO:0000256" key="2">
    <source>
        <dbReference type="SAM" id="Coils"/>
    </source>
</evidence>
<dbReference type="Proteomes" id="UP001187471">
    <property type="component" value="Unassembled WGS sequence"/>
</dbReference>
<dbReference type="GO" id="GO:0005096">
    <property type="term" value="F:GTPase activator activity"/>
    <property type="evidence" value="ECO:0007669"/>
    <property type="project" value="UniProtKB-KW"/>
</dbReference>
<accession>A0AA88R0B8</accession>
<dbReference type="EMBL" id="JAVXUO010002045">
    <property type="protein sequence ID" value="KAK2976733.1"/>
    <property type="molecule type" value="Genomic_DNA"/>
</dbReference>
<dbReference type="PANTHER" id="PTHR46265">
    <property type="entry name" value="RHO GTPASE-ACTIVATING PROTEIN 7"/>
    <property type="match status" value="1"/>
</dbReference>
<protein>
    <recommendedName>
        <fullName evidence="8">Rho GTPase-activating protein 7</fullName>
    </recommendedName>
</protein>
<reference evidence="6" key="1">
    <citation type="submission" date="2022-12" db="EMBL/GenBank/DDBJ databases">
        <title>Draft genome assemblies for two species of Escallonia (Escalloniales).</title>
        <authorList>
            <person name="Chanderbali A."/>
            <person name="Dervinis C."/>
            <person name="Anghel I."/>
            <person name="Soltis D."/>
            <person name="Soltis P."/>
            <person name="Zapata F."/>
        </authorList>
    </citation>
    <scope>NUCLEOTIDE SEQUENCE</scope>
    <source>
        <strain evidence="6">UCBG92.1500</strain>
        <tissue evidence="6">Leaf</tissue>
    </source>
</reference>
<evidence type="ECO:0000313" key="7">
    <source>
        <dbReference type="Proteomes" id="UP001187471"/>
    </source>
</evidence>
<organism evidence="6 7">
    <name type="scientific">Escallonia rubra</name>
    <dbReference type="NCBI Taxonomy" id="112253"/>
    <lineage>
        <taxon>Eukaryota</taxon>
        <taxon>Viridiplantae</taxon>
        <taxon>Streptophyta</taxon>
        <taxon>Embryophyta</taxon>
        <taxon>Tracheophyta</taxon>
        <taxon>Spermatophyta</taxon>
        <taxon>Magnoliopsida</taxon>
        <taxon>eudicotyledons</taxon>
        <taxon>Gunneridae</taxon>
        <taxon>Pentapetalae</taxon>
        <taxon>asterids</taxon>
        <taxon>campanulids</taxon>
        <taxon>Escalloniales</taxon>
        <taxon>Escalloniaceae</taxon>
        <taxon>Escallonia</taxon>
    </lineage>
</organism>
<dbReference type="SMART" id="SM00324">
    <property type="entry name" value="RhoGAP"/>
    <property type="match status" value="1"/>
</dbReference>
<dbReference type="Pfam" id="PF00169">
    <property type="entry name" value="PH"/>
    <property type="match status" value="1"/>
</dbReference>
<proteinExistence type="predicted"/>
<feature type="region of interest" description="Disordered" evidence="3">
    <location>
        <begin position="468"/>
        <end position="494"/>
    </location>
</feature>
<dbReference type="SMART" id="SM00233">
    <property type="entry name" value="PH"/>
    <property type="match status" value="1"/>
</dbReference>
<dbReference type="PROSITE" id="PS50238">
    <property type="entry name" value="RHOGAP"/>
    <property type="match status" value="1"/>
</dbReference>
<gene>
    <name evidence="6" type="ORF">RJ640_018206</name>
</gene>
<dbReference type="InterPro" id="IPR025757">
    <property type="entry name" value="MIP1_Leuzipper"/>
</dbReference>
<dbReference type="CDD" id="cd00159">
    <property type="entry name" value="RhoGAP"/>
    <property type="match status" value="1"/>
</dbReference>
<dbReference type="Gene3D" id="2.30.29.30">
    <property type="entry name" value="Pleckstrin-homology domain (PH domain)/Phosphotyrosine-binding domain (PTB)"/>
    <property type="match status" value="1"/>
</dbReference>
<feature type="coiled-coil region" evidence="2">
    <location>
        <begin position="948"/>
        <end position="975"/>
    </location>
</feature>